<proteinExistence type="predicted"/>
<evidence type="ECO:0000313" key="2">
    <source>
        <dbReference type="EMBL" id="KDP23205.1"/>
    </source>
</evidence>
<keyword evidence="3" id="KW-1185">Reference proteome</keyword>
<dbReference type="EMBL" id="KK915224">
    <property type="protein sequence ID" value="KDP23205.1"/>
    <property type="molecule type" value="Genomic_DNA"/>
</dbReference>
<evidence type="ECO:0000313" key="3">
    <source>
        <dbReference type="Proteomes" id="UP000027138"/>
    </source>
</evidence>
<name>A0A067JTB0_JATCU</name>
<feature type="compositionally biased region" description="Polar residues" evidence="1">
    <location>
        <begin position="166"/>
        <end position="176"/>
    </location>
</feature>
<feature type="compositionally biased region" description="Polar residues" evidence="1">
    <location>
        <begin position="145"/>
        <end position="156"/>
    </location>
</feature>
<accession>A0A067JTB0</accession>
<feature type="region of interest" description="Disordered" evidence="1">
    <location>
        <begin position="140"/>
        <end position="185"/>
    </location>
</feature>
<dbReference type="AlphaFoldDB" id="A0A067JTB0"/>
<dbReference type="Proteomes" id="UP000027138">
    <property type="component" value="Unassembled WGS sequence"/>
</dbReference>
<gene>
    <name evidence="2" type="ORF">JCGZ_00321</name>
</gene>
<organism evidence="2 3">
    <name type="scientific">Jatropha curcas</name>
    <name type="common">Barbados nut</name>
    <dbReference type="NCBI Taxonomy" id="180498"/>
    <lineage>
        <taxon>Eukaryota</taxon>
        <taxon>Viridiplantae</taxon>
        <taxon>Streptophyta</taxon>
        <taxon>Embryophyta</taxon>
        <taxon>Tracheophyta</taxon>
        <taxon>Spermatophyta</taxon>
        <taxon>Magnoliopsida</taxon>
        <taxon>eudicotyledons</taxon>
        <taxon>Gunneridae</taxon>
        <taxon>Pentapetalae</taxon>
        <taxon>rosids</taxon>
        <taxon>fabids</taxon>
        <taxon>Malpighiales</taxon>
        <taxon>Euphorbiaceae</taxon>
        <taxon>Crotonoideae</taxon>
        <taxon>Jatropheae</taxon>
        <taxon>Jatropha</taxon>
    </lineage>
</organism>
<sequence length="185" mass="21140">MFHDKGARPFIGARGVHHHYGPVNISRGVDSPYSQLVYSSLDQSSHCFSILFFLYITIRRFKLSGQFLKFLRGLARDLVADRRTAAGAAIRSGQKVMMLTIEHPSHRLARISLRNPFLVLVERDQPSNWPERAQQKLRATIHDGFTNQPRTSQFSEDNTRREERNQSIPILNTGTARNGVKSPER</sequence>
<evidence type="ECO:0000256" key="1">
    <source>
        <dbReference type="SAM" id="MobiDB-lite"/>
    </source>
</evidence>
<reference evidence="2 3" key="1">
    <citation type="journal article" date="2014" name="PLoS ONE">
        <title>Global Analysis of Gene Expression Profiles in Physic Nut (Jatropha curcas L.) Seedlings Exposed to Salt Stress.</title>
        <authorList>
            <person name="Zhang L."/>
            <person name="Zhang C."/>
            <person name="Wu P."/>
            <person name="Chen Y."/>
            <person name="Li M."/>
            <person name="Jiang H."/>
            <person name="Wu G."/>
        </authorList>
    </citation>
    <scope>NUCLEOTIDE SEQUENCE [LARGE SCALE GENOMIC DNA]</scope>
    <source>
        <strain evidence="3">cv. GZQX0401</strain>
        <tissue evidence="2">Young leaves</tissue>
    </source>
</reference>
<protein>
    <submittedName>
        <fullName evidence="2">Uncharacterized protein</fullName>
    </submittedName>
</protein>